<dbReference type="KEGG" id="som:SOMG_02192"/>
<dbReference type="Proteomes" id="UP001212411">
    <property type="component" value="Chromosome 1"/>
</dbReference>
<feature type="transmembrane region" description="Helical" evidence="5">
    <location>
        <begin position="164"/>
        <end position="184"/>
    </location>
</feature>
<dbReference type="PANTHER" id="PTHR47549:SF2">
    <property type="entry name" value="GOLGI APPARATUS MEMBRANE PROTEIN TVP38"/>
    <property type="match status" value="1"/>
</dbReference>
<evidence type="ECO:0000256" key="1">
    <source>
        <dbReference type="ARBA" id="ARBA00004127"/>
    </source>
</evidence>
<reference evidence="6 7" key="1">
    <citation type="journal article" date="2023" name="G3 (Bethesda)">
        <title>A high-quality reference genome for the fission yeast Schizosaccharomyces osmophilus.</title>
        <authorList>
            <person name="Jia G.S."/>
            <person name="Zhang W.C."/>
            <person name="Liang Y."/>
            <person name="Liu X.H."/>
            <person name="Rhind N."/>
            <person name="Pidoux A."/>
            <person name="Brysch-Herzberg M."/>
            <person name="Du L.L."/>
        </authorList>
    </citation>
    <scope>NUCLEOTIDE SEQUENCE [LARGE SCALE GENOMIC DNA]</scope>
    <source>
        <strain evidence="6 7">CBS 15793</strain>
    </source>
</reference>
<evidence type="ECO:0000256" key="2">
    <source>
        <dbReference type="ARBA" id="ARBA00022692"/>
    </source>
</evidence>
<keyword evidence="7" id="KW-1185">Reference proteome</keyword>
<proteinExistence type="predicted"/>
<organism evidence="6 7">
    <name type="scientific">Schizosaccharomyces osmophilus</name>
    <dbReference type="NCBI Taxonomy" id="2545709"/>
    <lineage>
        <taxon>Eukaryota</taxon>
        <taxon>Fungi</taxon>
        <taxon>Dikarya</taxon>
        <taxon>Ascomycota</taxon>
        <taxon>Taphrinomycotina</taxon>
        <taxon>Schizosaccharomycetes</taxon>
        <taxon>Schizosaccharomycetales</taxon>
        <taxon>Schizosaccharomycetaceae</taxon>
        <taxon>Schizosaccharomyces</taxon>
    </lineage>
</organism>
<evidence type="ECO:0000256" key="4">
    <source>
        <dbReference type="ARBA" id="ARBA00023136"/>
    </source>
</evidence>
<keyword evidence="4 5" id="KW-0472">Membrane</keyword>
<dbReference type="EMBL" id="CP115611">
    <property type="protein sequence ID" value="WBW70684.1"/>
    <property type="molecule type" value="Genomic_DNA"/>
</dbReference>
<keyword evidence="3 5" id="KW-1133">Transmembrane helix</keyword>
<dbReference type="GO" id="GO:0012505">
    <property type="term" value="C:endomembrane system"/>
    <property type="evidence" value="ECO:0007669"/>
    <property type="project" value="UniProtKB-SubCell"/>
</dbReference>
<keyword evidence="2 5" id="KW-0812">Transmembrane</keyword>
<feature type="transmembrane region" description="Helical" evidence="5">
    <location>
        <begin position="50"/>
        <end position="68"/>
    </location>
</feature>
<sequence length="273" mass="30728">MAQSRTVPKVIGLISLSILLITSLLLLSVYHEEILHAVLPIAKRLSRHQFSFLIPLGLIAASSVPPLAGQDPISIVVGAVWGLNVGFWTVVWGIFLGESIAFLGYRYFLEEKAQEFRSRHQEHYGTFVKILEEGSYPLIWLIRLSFLPTHFTTVFFSTIPHVSYVGWSIAFWFSCFKYLVPVYAGVCLAANTSTTANVIGIVLSGIITIGTFILLVHKYRRIKEHHTPTPRPVSRSTELNALESQQSELDQDQNEITSDYDRAAREREHLLSS</sequence>
<evidence type="ECO:0000256" key="3">
    <source>
        <dbReference type="ARBA" id="ARBA00022989"/>
    </source>
</evidence>
<feature type="transmembrane region" description="Helical" evidence="5">
    <location>
        <begin position="196"/>
        <end position="216"/>
    </location>
</feature>
<name>A0AAF0AUC5_9SCHI</name>
<feature type="transmembrane region" description="Helical" evidence="5">
    <location>
        <begin position="12"/>
        <end position="30"/>
    </location>
</feature>
<dbReference type="PANTHER" id="PTHR47549">
    <property type="entry name" value="GOLGI APPARATUS MEMBRANE PROTEIN TVP38-RELATED"/>
    <property type="match status" value="1"/>
</dbReference>
<dbReference type="RefSeq" id="XP_056034927.1">
    <property type="nucleotide sequence ID" value="XM_056180984.1"/>
</dbReference>
<evidence type="ECO:0000313" key="6">
    <source>
        <dbReference type="EMBL" id="WBW70684.1"/>
    </source>
</evidence>
<evidence type="ECO:0000313" key="7">
    <source>
        <dbReference type="Proteomes" id="UP001212411"/>
    </source>
</evidence>
<comment type="subcellular location">
    <subcellularLocation>
        <location evidence="1">Endomembrane system</location>
        <topology evidence="1">Multi-pass membrane protein</topology>
    </subcellularLocation>
</comment>
<evidence type="ECO:0000256" key="5">
    <source>
        <dbReference type="SAM" id="Phobius"/>
    </source>
</evidence>
<dbReference type="GeneID" id="80875673"/>
<accession>A0AAF0AUC5</accession>
<dbReference type="InterPro" id="IPR051076">
    <property type="entry name" value="Golgi_membrane_TVP38/TMEM64"/>
</dbReference>
<protein>
    <submittedName>
        <fullName evidence="6">SNARE associated Golgi protein</fullName>
    </submittedName>
</protein>
<dbReference type="AlphaFoldDB" id="A0AAF0AUC5"/>
<gene>
    <name evidence="6" type="ORF">SOMG_02192</name>
</gene>